<dbReference type="Pfam" id="PF08886">
    <property type="entry name" value="GshA"/>
    <property type="match status" value="1"/>
</dbReference>
<dbReference type="AlphaFoldDB" id="A0A1F6TPW2"/>
<keyword evidence="1" id="KW-0436">Ligase</keyword>
<evidence type="ECO:0000313" key="1">
    <source>
        <dbReference type="EMBL" id="OGI47163.1"/>
    </source>
</evidence>
<accession>A0A1F6TPW2</accession>
<reference evidence="1 2" key="1">
    <citation type="journal article" date="2016" name="Nat. Commun.">
        <title>Thousands of microbial genomes shed light on interconnected biogeochemical processes in an aquifer system.</title>
        <authorList>
            <person name="Anantharaman K."/>
            <person name="Brown C.T."/>
            <person name="Hug L.A."/>
            <person name="Sharon I."/>
            <person name="Castelle C.J."/>
            <person name="Probst A.J."/>
            <person name="Thomas B.C."/>
            <person name="Singh A."/>
            <person name="Wilkins M.J."/>
            <person name="Karaoz U."/>
            <person name="Brodie E.L."/>
            <person name="Williams K.H."/>
            <person name="Hubbard S.S."/>
            <person name="Banfield J.F."/>
        </authorList>
    </citation>
    <scope>NUCLEOTIDE SEQUENCE [LARGE SCALE GENOMIC DNA]</scope>
</reference>
<name>A0A1F6TPW2_9PROT</name>
<dbReference type="NCBIfam" id="TIGR02049">
    <property type="entry name" value="gshA_ferroox"/>
    <property type="match status" value="1"/>
</dbReference>
<dbReference type="Proteomes" id="UP000178885">
    <property type="component" value="Unassembled WGS sequence"/>
</dbReference>
<evidence type="ECO:0000313" key="2">
    <source>
        <dbReference type="Proteomes" id="UP000178885"/>
    </source>
</evidence>
<dbReference type="InterPro" id="IPR042520">
    <property type="entry name" value="GshA_N"/>
</dbReference>
<dbReference type="InterPro" id="IPR011718">
    <property type="entry name" value="GshA"/>
</dbReference>
<dbReference type="STRING" id="1817760.A2151_07695"/>
<dbReference type="GO" id="GO:0016874">
    <property type="term" value="F:ligase activity"/>
    <property type="evidence" value="ECO:0007669"/>
    <property type="project" value="UniProtKB-KW"/>
</dbReference>
<proteinExistence type="predicted"/>
<comment type="caution">
    <text evidence="1">The sequence shown here is derived from an EMBL/GenBank/DDBJ whole genome shotgun (WGS) entry which is preliminary data.</text>
</comment>
<sequence>MGNESLLPVPHLTTALSGPLQRIETLLLQEQTNIEQWFRARWRETPAPFYCSVDLRNSGFKLAPVDTNLFPAGFNNLNPAFRPLCVQAVQAVVERICPQAKGVALVPENHTRNLHYFESLATLTEILRMAGLNVRLGSLLPDLGKPRTVELPSGRSVLLEPLRREGDKVRVGEFEPCFVLLNNDLSAGRPPILERLAQPVVPPLALGWCNRLKSDHFAHYQRLAAEFAQLIGIDPWLINPVFRKCGRINFEKREGEECLVAYVEEVLAATRAKYREYGIDQEPFVFVKADAGTYGMAIMAVKSADEVRALNRKQRTRMARTKEGHAVTDVLVQEGVYTFETWGVANAVAEPVVYMIDHYVVGGFYRVHTERGPDENLNAPGMHFEPLAFAGPCAYPDPTTPPQANPNRFYAYGVIARLAAVAAGRELHEARDTRDEGREGKS</sequence>
<organism evidence="1 2">
    <name type="scientific">Candidatus Muproteobacteria bacterium RBG_16_65_34</name>
    <dbReference type="NCBI Taxonomy" id="1817760"/>
    <lineage>
        <taxon>Bacteria</taxon>
        <taxon>Pseudomonadati</taxon>
        <taxon>Pseudomonadota</taxon>
        <taxon>Candidatus Muproteobacteria</taxon>
    </lineage>
</organism>
<dbReference type="EMBL" id="MFSU01000063">
    <property type="protein sequence ID" value="OGI47163.1"/>
    <property type="molecule type" value="Genomic_DNA"/>
</dbReference>
<dbReference type="Gene3D" id="3.40.50.11280">
    <property type="entry name" value="Glutamate-cysteine ligase, N-terminal domain"/>
    <property type="match status" value="1"/>
</dbReference>
<gene>
    <name evidence="1" type="ORF">A2151_07695</name>
</gene>
<protein>
    <submittedName>
        <fullName evidence="1">Glutamate--cysteine ligase</fullName>
    </submittedName>
</protein>